<keyword evidence="7" id="KW-0282">Flagellum</keyword>
<keyword evidence="8" id="KW-1185">Reference proteome</keyword>
<feature type="domain" description="Flagellar basal-body/hook protein C-terminal" evidence="6">
    <location>
        <begin position="393"/>
        <end position="433"/>
    </location>
</feature>
<comment type="subcellular location">
    <subcellularLocation>
        <location evidence="1 4">Bacterial flagellum basal body</location>
    </subcellularLocation>
</comment>
<dbReference type="GO" id="GO:0071978">
    <property type="term" value="P:bacterial-type flagellum-dependent swarming motility"/>
    <property type="evidence" value="ECO:0007669"/>
    <property type="project" value="TreeGrafter"/>
</dbReference>
<dbReference type="EMBL" id="AMGO01000021">
    <property type="protein sequence ID" value="EKE44705.1"/>
    <property type="molecule type" value="Genomic_DNA"/>
</dbReference>
<evidence type="ECO:0000256" key="2">
    <source>
        <dbReference type="ARBA" id="ARBA00009677"/>
    </source>
</evidence>
<dbReference type="SUPFAM" id="SSF117143">
    <property type="entry name" value="Flagellar hook protein flgE"/>
    <property type="match status" value="1"/>
</dbReference>
<dbReference type="GO" id="GO:0009424">
    <property type="term" value="C:bacterial-type flagellum hook"/>
    <property type="evidence" value="ECO:0007669"/>
    <property type="project" value="TreeGrafter"/>
</dbReference>
<evidence type="ECO:0000259" key="6">
    <source>
        <dbReference type="Pfam" id="PF06429"/>
    </source>
</evidence>
<dbReference type="AlphaFoldDB" id="K2I6U6"/>
<sequence>MTISSSLAAGVAGLNANAQRLASISDNIANSATSGYKRSVTDFHAMVAAGRGTQAYTAGGVRTSTLQLIDQRGQLENSTNATDISINGRGFLPVTDFRALDQAGTPPLSLMTTGSFRPDDNGVLTNANGMVLMGWPAAPDGTFPPVSRDSGANLRPINILHNQYSANPTTRASIGVNLPAASAVPGAPGAPESLTMEYFGNLGQPESLRFEFTPAAATGGAANTWRMKIIDLAGGTPTDIGEYDLTFRDAATGGGLLDSVVPVGGAPAYNADGSVELTLAGGNKMELNVGKLGEVGGLTQLSSSFAPVNLAKNGSAVGTLTGVEIDPSGVMSAIYDSGFTRPIYRVPVIDVPNPNGLQAQDGQTYKLTLDSGPMFLWDAGDGPVGGTVGYSREASTTDVANELTQLIQTQRAYSSNAKIIQTVDEMLQETTNLKR</sequence>
<dbReference type="PANTHER" id="PTHR30435:SF1">
    <property type="entry name" value="FLAGELLAR HOOK PROTEIN FLGE"/>
    <property type="match status" value="1"/>
</dbReference>
<dbReference type="PATRIC" id="fig|1231392.3.peg.1549"/>
<dbReference type="STRING" id="1231392.OCGS_1543"/>
<dbReference type="eggNOG" id="COG1749">
    <property type="taxonomic scope" value="Bacteria"/>
</dbReference>
<evidence type="ECO:0000256" key="4">
    <source>
        <dbReference type="RuleBase" id="RU362116"/>
    </source>
</evidence>
<dbReference type="InterPro" id="IPR010930">
    <property type="entry name" value="Flg_bb/hook_C_dom"/>
</dbReference>
<dbReference type="OrthoDB" id="8372879at2"/>
<evidence type="ECO:0000256" key="1">
    <source>
        <dbReference type="ARBA" id="ARBA00004117"/>
    </source>
</evidence>
<dbReference type="Proteomes" id="UP000006765">
    <property type="component" value="Unassembled WGS sequence"/>
</dbReference>
<comment type="caution">
    <text evidence="7">The sequence shown here is derived from an EMBL/GenBank/DDBJ whole genome shotgun (WGS) entry which is preliminary data.</text>
</comment>
<dbReference type="PANTHER" id="PTHR30435">
    <property type="entry name" value="FLAGELLAR PROTEIN"/>
    <property type="match status" value="1"/>
</dbReference>
<evidence type="ECO:0000256" key="3">
    <source>
        <dbReference type="ARBA" id="ARBA00023143"/>
    </source>
</evidence>
<dbReference type="Pfam" id="PF06429">
    <property type="entry name" value="Flg_bbr_C"/>
    <property type="match status" value="1"/>
</dbReference>
<dbReference type="InterPro" id="IPR019776">
    <property type="entry name" value="Flagellar_basal_body_rod_CS"/>
</dbReference>
<proteinExistence type="inferred from homology"/>
<comment type="similarity">
    <text evidence="2 4">Belongs to the flagella basal body rod proteins family.</text>
</comment>
<dbReference type="InterPro" id="IPR001444">
    <property type="entry name" value="Flag_bb_rod_N"/>
</dbReference>
<dbReference type="InterPro" id="IPR020013">
    <property type="entry name" value="Flagellar_FlgE/F/G"/>
</dbReference>
<dbReference type="RefSeq" id="WP_007426695.1">
    <property type="nucleotide sequence ID" value="NZ_AMGO01000021.1"/>
</dbReference>
<evidence type="ECO:0000313" key="7">
    <source>
        <dbReference type="EMBL" id="EKE44705.1"/>
    </source>
</evidence>
<keyword evidence="3 4" id="KW-0975">Bacterial flagellum</keyword>
<keyword evidence="7" id="KW-0966">Cell projection</keyword>
<comment type="function">
    <text evidence="4">A flexible structure which links the flagellar filament to the drive apparatus in the basal body.</text>
</comment>
<accession>K2I6U6</accession>
<dbReference type="GO" id="GO:0005829">
    <property type="term" value="C:cytosol"/>
    <property type="evidence" value="ECO:0007669"/>
    <property type="project" value="TreeGrafter"/>
</dbReference>
<evidence type="ECO:0000259" key="5">
    <source>
        <dbReference type="Pfam" id="PF00460"/>
    </source>
</evidence>
<gene>
    <name evidence="7" type="ORF">OCGS_1543</name>
</gene>
<dbReference type="Gene3D" id="2.60.98.20">
    <property type="entry name" value="Flagellar hook protein FlgE"/>
    <property type="match status" value="1"/>
</dbReference>
<name>K2I6U6_9RHOB</name>
<reference evidence="7 8" key="1">
    <citation type="journal article" date="2012" name="J. Bacteriol.">
        <title>Draft Genome Sequence of Oceaniovalibus guishaninsula JLT2003T.</title>
        <authorList>
            <person name="Tang K."/>
            <person name="Liu K."/>
            <person name="Jiao N."/>
        </authorList>
    </citation>
    <scope>NUCLEOTIDE SEQUENCE [LARGE SCALE GENOMIC DNA]</scope>
    <source>
        <strain evidence="7 8">JLT2003</strain>
    </source>
</reference>
<dbReference type="Pfam" id="PF00460">
    <property type="entry name" value="Flg_bb_rod"/>
    <property type="match status" value="1"/>
</dbReference>
<dbReference type="NCBIfam" id="TIGR03506">
    <property type="entry name" value="FlgEFG_subfam"/>
    <property type="match status" value="1"/>
</dbReference>
<keyword evidence="7" id="KW-0969">Cilium</keyword>
<dbReference type="PROSITE" id="PS00588">
    <property type="entry name" value="FLAGELLA_BB_ROD"/>
    <property type="match status" value="1"/>
</dbReference>
<organism evidence="7 8">
    <name type="scientific">Oceaniovalibus guishaninsula JLT2003</name>
    <dbReference type="NCBI Taxonomy" id="1231392"/>
    <lineage>
        <taxon>Bacteria</taxon>
        <taxon>Pseudomonadati</taxon>
        <taxon>Pseudomonadota</taxon>
        <taxon>Alphaproteobacteria</taxon>
        <taxon>Rhodobacterales</taxon>
        <taxon>Roseobacteraceae</taxon>
        <taxon>Oceaniovalibus</taxon>
    </lineage>
</organism>
<dbReference type="InterPro" id="IPR037058">
    <property type="entry name" value="Falgellar_hook_FlgE_sf"/>
</dbReference>
<evidence type="ECO:0000313" key="8">
    <source>
        <dbReference type="Proteomes" id="UP000006765"/>
    </source>
</evidence>
<dbReference type="InterPro" id="IPR037925">
    <property type="entry name" value="FlgE/F/G-like"/>
</dbReference>
<protein>
    <recommendedName>
        <fullName evidence="4">Flagellar hook protein FlgE</fullName>
    </recommendedName>
</protein>
<dbReference type="GO" id="GO:0009425">
    <property type="term" value="C:bacterial-type flagellum basal body"/>
    <property type="evidence" value="ECO:0007669"/>
    <property type="project" value="UniProtKB-SubCell"/>
</dbReference>
<feature type="domain" description="Flagellar basal body rod protein N-terminal" evidence="5">
    <location>
        <begin position="9"/>
        <end position="37"/>
    </location>
</feature>